<dbReference type="GO" id="GO:0061630">
    <property type="term" value="F:ubiquitin protein ligase activity"/>
    <property type="evidence" value="ECO:0007669"/>
    <property type="project" value="UniProtKB-EC"/>
</dbReference>
<evidence type="ECO:0000256" key="8">
    <source>
        <dbReference type="ARBA" id="ARBA00022771"/>
    </source>
</evidence>
<evidence type="ECO:0000256" key="18">
    <source>
        <dbReference type="ARBA" id="ARBA00082010"/>
    </source>
</evidence>
<comment type="subcellular location">
    <subcellularLocation>
        <location evidence="2">Endoplasmic reticulum membrane</location>
        <topology evidence="2">Multi-pass membrane protein</topology>
    </subcellularLocation>
</comment>
<feature type="transmembrane region" description="Helical" evidence="21">
    <location>
        <begin position="666"/>
        <end position="690"/>
    </location>
</feature>
<dbReference type="EMBL" id="AAAB01008807">
    <property type="protein sequence ID" value="EAA04193.4"/>
    <property type="molecule type" value="Genomic_DNA"/>
</dbReference>
<evidence type="ECO:0000256" key="16">
    <source>
        <dbReference type="ARBA" id="ARBA00064724"/>
    </source>
</evidence>
<evidence type="ECO:0000256" key="12">
    <source>
        <dbReference type="ARBA" id="ARBA00022843"/>
    </source>
</evidence>
<dbReference type="InterPro" id="IPR056521">
    <property type="entry name" value="MARCHF6-like_C"/>
</dbReference>
<feature type="transmembrane region" description="Helical" evidence="21">
    <location>
        <begin position="140"/>
        <end position="160"/>
    </location>
</feature>
<keyword evidence="8" id="KW-0863">Zinc-finger</keyword>
<dbReference type="OMA" id="WLHYSLV"/>
<feature type="transmembrane region" description="Helical" evidence="21">
    <location>
        <begin position="90"/>
        <end position="109"/>
    </location>
</feature>
<protein>
    <recommendedName>
        <fullName evidence="17">E3 ubiquitin-protein ligase MARCHF6</fullName>
        <ecNumber evidence="4">2.3.2.27</ecNumber>
    </recommendedName>
    <alternativeName>
        <fullName evidence="19">Membrane-associated RING finger protein 6</fullName>
    </alternativeName>
    <alternativeName>
        <fullName evidence="18">Membrane-associated RING-CH protein VI</fullName>
    </alternativeName>
</protein>
<dbReference type="Pfam" id="PF23113">
    <property type="entry name" value="MARCHF6_C"/>
    <property type="match status" value="1"/>
</dbReference>
<gene>
    <name evidence="23" type="ORF">AgaP_AGAP007204</name>
</gene>
<feature type="region of interest" description="Disordered" evidence="20">
    <location>
        <begin position="171"/>
        <end position="236"/>
    </location>
</feature>
<feature type="compositionally biased region" description="Basic and acidic residues" evidence="20">
    <location>
        <begin position="172"/>
        <end position="184"/>
    </location>
</feature>
<dbReference type="SMART" id="SM00744">
    <property type="entry name" value="RINGv"/>
    <property type="match status" value="1"/>
</dbReference>
<reference evidence="23" key="2">
    <citation type="submission" date="2002-03" db="EMBL/GenBank/DDBJ databases">
        <authorList>
            <consortium name="The Anopheles Genome Sequencing Consortium"/>
        </authorList>
    </citation>
    <scope>NUCLEOTIDE SEQUENCE</scope>
    <source>
        <strain evidence="23">PEST</strain>
    </source>
</reference>
<dbReference type="PANTHER" id="PTHR13145:SF0">
    <property type="entry name" value="E3 UBIQUITIN-PROTEIN LIGASE MARCHF6"/>
    <property type="match status" value="1"/>
</dbReference>
<evidence type="ECO:0000256" key="4">
    <source>
        <dbReference type="ARBA" id="ARBA00012483"/>
    </source>
</evidence>
<evidence type="ECO:0000256" key="3">
    <source>
        <dbReference type="ARBA" id="ARBA00004906"/>
    </source>
</evidence>
<evidence type="ECO:0000256" key="9">
    <source>
        <dbReference type="ARBA" id="ARBA00022786"/>
    </source>
</evidence>
<keyword evidence="6 21" id="KW-0812">Transmembrane</keyword>
<proteinExistence type="predicted"/>
<feature type="region of interest" description="Disordered" evidence="20">
    <location>
        <begin position="917"/>
        <end position="973"/>
    </location>
</feature>
<evidence type="ECO:0000256" key="13">
    <source>
        <dbReference type="ARBA" id="ARBA00022989"/>
    </source>
</evidence>
<dbReference type="PANTHER" id="PTHR13145">
    <property type="entry name" value="SSM4 PROTEIN"/>
    <property type="match status" value="1"/>
</dbReference>
<dbReference type="GO" id="GO:0005789">
    <property type="term" value="C:endoplasmic reticulum membrane"/>
    <property type="evidence" value="ECO:0007669"/>
    <property type="project" value="UniProtKB-SubCell"/>
</dbReference>
<reference evidence="23" key="1">
    <citation type="journal article" date="2002" name="Science">
        <title>The genome sequence of the malaria mosquito Anopheles gambiae.</title>
        <authorList>
            <person name="Holt R.A."/>
            <person name="Subramanian G.M."/>
            <person name="Halpern A."/>
            <person name="Sutton G.G."/>
            <person name="Charlab R."/>
            <person name="Nusskern D.R."/>
            <person name="Wincker P."/>
            <person name="Clark A.G."/>
            <person name="Ribeiro J.M."/>
            <person name="Wides R."/>
            <person name="Salzberg S.L."/>
            <person name="Loftus B."/>
            <person name="Yandell M."/>
            <person name="Majoros W.H."/>
            <person name="Rusch D.B."/>
            <person name="Lai Z."/>
            <person name="Kraft C.L."/>
            <person name="Abril J.F."/>
            <person name="Anthouard V."/>
            <person name="Arensburger P."/>
            <person name="Atkinson P.W."/>
            <person name="Baden H."/>
            <person name="de Berardinis V."/>
            <person name="Baldwin D."/>
            <person name="Benes V."/>
            <person name="Biedler J."/>
            <person name="Blass C."/>
            <person name="Bolanos R."/>
            <person name="Boscus D."/>
            <person name="Barnstead M."/>
            <person name="Cai S."/>
            <person name="Center A."/>
            <person name="Chaturverdi K."/>
            <person name="Christophides G.K."/>
            <person name="Chrystal M.A."/>
            <person name="Clamp M."/>
            <person name="Cravchik A."/>
            <person name="Curwen V."/>
            <person name="Dana A."/>
            <person name="Delcher A."/>
            <person name="Dew I."/>
            <person name="Evans C.A."/>
            <person name="Flanigan M."/>
            <person name="Grundschober-Freimoser A."/>
            <person name="Friedli L."/>
            <person name="Gu Z."/>
            <person name="Guan P."/>
            <person name="Guigo R."/>
            <person name="Hillenmeyer M.E."/>
            <person name="Hladun S.L."/>
            <person name="Hogan J.R."/>
            <person name="Hong Y.S."/>
            <person name="Hoover J."/>
            <person name="Jaillon O."/>
            <person name="Ke Z."/>
            <person name="Kodira C."/>
            <person name="Kokoza E."/>
            <person name="Koutsos A."/>
            <person name="Letunic I."/>
            <person name="Levitsky A."/>
            <person name="Liang Y."/>
            <person name="Lin J.J."/>
            <person name="Lobo N.F."/>
            <person name="Lopez J.R."/>
            <person name="Malek J.A."/>
            <person name="McIntosh T.C."/>
            <person name="Meister S."/>
            <person name="Miller J."/>
            <person name="Mobarry C."/>
            <person name="Mongin E."/>
            <person name="Murphy S.D."/>
            <person name="O'Brochta D.A."/>
            <person name="Pfannkoch C."/>
            <person name="Qi R."/>
            <person name="Regier M.A."/>
            <person name="Remington K."/>
            <person name="Shao H."/>
            <person name="Sharakhova M.V."/>
            <person name="Sitter C.D."/>
            <person name="Shetty J."/>
            <person name="Smith T.J."/>
            <person name="Strong R."/>
            <person name="Sun J."/>
            <person name="Thomasova D."/>
            <person name="Ton L.Q."/>
            <person name="Topalis P."/>
            <person name="Tu Z."/>
            <person name="Unger M.F."/>
            <person name="Walenz B."/>
            <person name="Wang A."/>
            <person name="Wang J."/>
            <person name="Wang M."/>
            <person name="Wang X."/>
            <person name="Woodford K.J."/>
            <person name="Wortman J.R."/>
            <person name="Wu M."/>
            <person name="Yao A."/>
            <person name="Zdobnov E.M."/>
            <person name="Zhang H."/>
            <person name="Zhao Q."/>
            <person name="Zhao S."/>
            <person name="Zhu S.C."/>
            <person name="Zhimulev I."/>
            <person name="Coluzzi M."/>
            <person name="della Torre A."/>
            <person name="Roth C.W."/>
            <person name="Louis C."/>
            <person name="Kalush F."/>
            <person name="Mural R.J."/>
            <person name="Myers E.W."/>
            <person name="Adams M.D."/>
            <person name="Smith H.O."/>
            <person name="Broder S."/>
            <person name="Gardner M.J."/>
            <person name="Fraser C.M."/>
            <person name="Birney E."/>
            <person name="Bork P."/>
            <person name="Brey P.T."/>
            <person name="Venter J.C."/>
            <person name="Weissenbach J."/>
            <person name="Kafatos F.C."/>
            <person name="Collins F.H."/>
            <person name="Hoffman S.L."/>
        </authorList>
    </citation>
    <scope>NUCLEOTIDE SEQUENCE [LARGE SCALE GENOMIC DNA]</scope>
    <source>
        <strain evidence="23">PEST</strain>
    </source>
</reference>
<feature type="transmembrane region" description="Helical" evidence="21">
    <location>
        <begin position="605"/>
        <end position="630"/>
    </location>
</feature>
<name>Q7PTB0_ANOGA</name>
<feature type="compositionally biased region" description="Polar residues" evidence="20">
    <location>
        <begin position="933"/>
        <end position="945"/>
    </location>
</feature>
<feature type="transmembrane region" description="Helical" evidence="21">
    <location>
        <begin position="504"/>
        <end position="520"/>
    </location>
</feature>
<dbReference type="PaxDb" id="7165-AGAP007204-PA"/>
<keyword evidence="10" id="KW-0256">Endoplasmic reticulum</keyword>
<evidence type="ECO:0000256" key="1">
    <source>
        <dbReference type="ARBA" id="ARBA00000900"/>
    </source>
</evidence>
<dbReference type="CDD" id="cd16702">
    <property type="entry name" value="RING_CH-C4HC3_MARCH6"/>
    <property type="match status" value="1"/>
</dbReference>
<dbReference type="Gene3D" id="3.30.40.10">
    <property type="entry name" value="Zinc/RING finger domain, C3HC4 (zinc finger)"/>
    <property type="match status" value="1"/>
</dbReference>
<feature type="transmembrane region" description="Helical" evidence="21">
    <location>
        <begin position="711"/>
        <end position="737"/>
    </location>
</feature>
<dbReference type="STRING" id="7165.Q7PTB0"/>
<sequence>MEGDICRVCRCEAQSDRPLFHPCICTGSIKWIHQDCLMQWMRYSRKEYCELCGHRFSFTPIYSPDMPRVLPLKYVAKGLLSSVGRAVKYWIHYTIVAVAWLGIVPLTAYRTYRFLFSGSIEMVLSLPIDMFSTENITMDVFRGCFVVTCTLFTFIGLIWLREQIIHGGGPDWLERDDPQAEPLRRRPVPPRAANFGEPPADNVPIDPAEPPPPQPALADEPPEAAINEPGDGEAAADEANWNPMEWERAAEELTWERLLGLDGSMVFLEHVFWVVSLNTAFIVLFAFCPYSIGNFLITFLGINAPGKQLTYFHGLLTTMLGYCVIGITLVKLHAIARFLRWRRQRRILGLCYIVVKVSLLSVVEIGVLPLVCGWWLDICSLPMFDATLKDRKASFKVAPGTSLFIHWMFGMVYVYYFATFIVLLREVLRPGVLWFLRNLNDPDFSPIQEMIHLSILRHTRRLISSATIFGSAVLLMLWAPIQILKTFWPTFLPYTLSGDSEVNELSLQLLLLQFVLPSFFEQSHTRIWLKGLVRIWCNVVSRMLGIKSYLLGADPQPNEDDAAPPPRQQPDAGAGLAAAHQAIMQRDVPVGFQPYERPKFFAVRLIGLLVLMCISLAIGSLAILTIPVWIGRYGMALGSIGSSNIAPPPSAVSSTGTETPARPHELYTAAIGMYLCWLISRGIALAVNLVPQGRAAVIARIKHWISIGTSYALAMFVFVLMLGVIPLMFGLLLELVVVIPLRVPPDQTPVLFLWQDWALGVLYTKIACALTLMGPDWALKRAIEQAYRDGLRDINLNFIVRELGIPVITCFGLALAVPYVIAHSILPVFFPNPLTRTLISRQIYPFFLLIAFVIGIVVLQVRQFRKLYVAIKNDKYLVGQRLVNYDHQRKKRRPSVVATEAQEATGAAASAAAAAAGDTGGDAARSASDAANPPSSAMEPNNDGSTAEAAAAAASDEPGSTSGRIRVAMEAVQ</sequence>
<evidence type="ECO:0000256" key="21">
    <source>
        <dbReference type="SAM" id="Phobius"/>
    </source>
</evidence>
<dbReference type="FunCoup" id="Q7PTB0">
    <property type="interactions" value="1762"/>
</dbReference>
<feature type="transmembrane region" description="Helical" evidence="21">
    <location>
        <begin position="462"/>
        <end position="484"/>
    </location>
</feature>
<feature type="domain" description="RING-CH-type" evidence="22">
    <location>
        <begin position="1"/>
        <end position="59"/>
    </location>
</feature>
<evidence type="ECO:0000256" key="14">
    <source>
        <dbReference type="ARBA" id="ARBA00022990"/>
    </source>
</evidence>
<reference evidence="23" key="4">
    <citation type="journal article" date="2007" name="Genome Biol.">
        <title>Update of the Anopheles gambiae PEST genome assembly.</title>
        <authorList>
            <person name="Sharakhova M.V."/>
            <person name="Hammond M.P."/>
            <person name="Lobo N.F."/>
            <person name="Krzywinski J."/>
            <person name="Unger M.F."/>
            <person name="Hillenmeyer M.E."/>
            <person name="Bruggner R.V."/>
            <person name="Birney E."/>
            <person name="Collins F.H."/>
        </authorList>
    </citation>
    <scope>NUCLEOTIDE SEQUENCE</scope>
    <source>
        <strain evidence="23">PEST</strain>
    </source>
</reference>
<evidence type="ECO:0000256" key="10">
    <source>
        <dbReference type="ARBA" id="ARBA00022824"/>
    </source>
</evidence>
<dbReference type="InParanoid" id="Q7PTB0"/>
<comment type="caution">
    <text evidence="23">The sequence shown here is derived from an EMBL/GenBank/DDBJ whole genome shotgun (WGS) entry which is preliminary data.</text>
</comment>
<dbReference type="VEuPathDB" id="VectorBase:AGAMI1_006450"/>
<reference evidence="23" key="3">
    <citation type="journal article" date="2004" name="Trends Parasitol.">
        <title>The Anopheles gambiae genome: an update.</title>
        <authorList>
            <person name="Mongin E."/>
            <person name="Louis C."/>
            <person name="Holt R.A."/>
            <person name="Birney E."/>
            <person name="Collins F.H."/>
        </authorList>
    </citation>
    <scope>NUCLEOTIDE SEQUENCE</scope>
    <source>
        <strain evidence="23">PEST</strain>
    </source>
</reference>
<evidence type="ECO:0000259" key="22">
    <source>
        <dbReference type="PROSITE" id="PS51292"/>
    </source>
</evidence>
<dbReference type="EC" id="2.3.2.27" evidence="4"/>
<reference evidence="23" key="5">
    <citation type="submission" date="2011-05" db="EMBL/GenBank/DDBJ databases">
        <authorList>
            <consortium name="VectorBase"/>
        </authorList>
    </citation>
    <scope>NUCLEOTIDE SEQUENCE</scope>
    <source>
        <strain evidence="23">PEST</strain>
    </source>
</reference>
<feature type="transmembrane region" description="Helical" evidence="21">
    <location>
        <begin position="799"/>
        <end position="822"/>
    </location>
</feature>
<feature type="transmembrane region" description="Helical" evidence="21">
    <location>
        <begin position="312"/>
        <end position="335"/>
    </location>
</feature>
<keyword evidence="15 21" id="KW-0472">Membrane</keyword>
<dbReference type="Pfam" id="PF12906">
    <property type="entry name" value="RINGv"/>
    <property type="match status" value="1"/>
</dbReference>
<feature type="transmembrane region" description="Helical" evidence="21">
    <location>
        <begin position="347"/>
        <end position="376"/>
    </location>
</feature>
<dbReference type="InterPro" id="IPR013083">
    <property type="entry name" value="Znf_RING/FYVE/PHD"/>
</dbReference>
<evidence type="ECO:0000256" key="19">
    <source>
        <dbReference type="ARBA" id="ARBA00083917"/>
    </source>
</evidence>
<keyword evidence="7" id="KW-0479">Metal-binding</keyword>
<keyword evidence="14" id="KW-0007">Acetylation</keyword>
<feature type="compositionally biased region" description="Low complexity" evidence="20">
    <location>
        <begin position="917"/>
        <end position="931"/>
    </location>
</feature>
<evidence type="ECO:0000256" key="20">
    <source>
        <dbReference type="SAM" id="MobiDB-lite"/>
    </source>
</evidence>
<dbReference type="InterPro" id="IPR011016">
    <property type="entry name" value="Znf_RING-CH"/>
</dbReference>
<dbReference type="AlphaFoldDB" id="Q7PTB0"/>
<keyword evidence="13 21" id="KW-1133">Transmembrane helix</keyword>
<dbReference type="SUPFAM" id="SSF57850">
    <property type="entry name" value="RING/U-box"/>
    <property type="match status" value="1"/>
</dbReference>
<keyword evidence="11" id="KW-0862">Zinc</keyword>
<dbReference type="VEuPathDB" id="VectorBase:AGAP007204"/>
<keyword evidence="12" id="KW-0832">Ubl conjugation</keyword>
<dbReference type="GO" id="GO:0008270">
    <property type="term" value="F:zinc ion binding"/>
    <property type="evidence" value="ECO:0007669"/>
    <property type="project" value="UniProtKB-KW"/>
</dbReference>
<keyword evidence="5" id="KW-0808">Transferase</keyword>
<keyword evidence="9" id="KW-0833">Ubl conjugation pathway</keyword>
<evidence type="ECO:0000256" key="11">
    <source>
        <dbReference type="ARBA" id="ARBA00022833"/>
    </source>
</evidence>
<dbReference type="FunFam" id="3.30.40.10:FF:000096">
    <property type="entry name" value="E3 ubiquitin-protein ligase MARCH6"/>
    <property type="match status" value="1"/>
</dbReference>
<comment type="pathway">
    <text evidence="3">Protein modification; protein ubiquitination.</text>
</comment>
<comment type="subunit">
    <text evidence="16">Interacts with DIO2. Interacts with SQLE.</text>
</comment>
<feature type="transmembrane region" description="Helical" evidence="21">
    <location>
        <begin position="271"/>
        <end position="292"/>
    </location>
</feature>
<evidence type="ECO:0000256" key="7">
    <source>
        <dbReference type="ARBA" id="ARBA00022723"/>
    </source>
</evidence>
<evidence type="ECO:0000256" key="2">
    <source>
        <dbReference type="ARBA" id="ARBA00004477"/>
    </source>
</evidence>
<feature type="transmembrane region" description="Helical" evidence="21">
    <location>
        <begin position="404"/>
        <end position="424"/>
    </location>
</feature>
<feature type="transmembrane region" description="Helical" evidence="21">
    <location>
        <begin position="842"/>
        <end position="861"/>
    </location>
</feature>
<dbReference type="HOGENOM" id="CLU_006373_1_0_1"/>
<evidence type="ECO:0000256" key="17">
    <source>
        <dbReference type="ARBA" id="ARBA00069012"/>
    </source>
</evidence>
<dbReference type="PROSITE" id="PS51292">
    <property type="entry name" value="ZF_RING_CH"/>
    <property type="match status" value="1"/>
</dbReference>
<comment type="catalytic activity">
    <reaction evidence="1">
        <text>S-ubiquitinyl-[E2 ubiquitin-conjugating enzyme]-L-cysteine + [acceptor protein]-L-lysine = [E2 ubiquitin-conjugating enzyme]-L-cysteine + N(6)-ubiquitinyl-[acceptor protein]-L-lysine.</text>
        <dbReference type="EC" id="2.3.2.27"/>
    </reaction>
</comment>
<evidence type="ECO:0000256" key="5">
    <source>
        <dbReference type="ARBA" id="ARBA00022679"/>
    </source>
</evidence>
<evidence type="ECO:0000256" key="6">
    <source>
        <dbReference type="ARBA" id="ARBA00022692"/>
    </source>
</evidence>
<feature type="transmembrane region" description="Helical" evidence="21">
    <location>
        <begin position="757"/>
        <end position="779"/>
    </location>
</feature>
<dbReference type="eggNOG" id="KOG1609">
    <property type="taxonomic scope" value="Eukaryota"/>
</dbReference>
<feature type="compositionally biased region" description="Low complexity" evidence="20">
    <location>
        <begin position="216"/>
        <end position="226"/>
    </location>
</feature>
<evidence type="ECO:0000313" key="23">
    <source>
        <dbReference type="EMBL" id="EAA04193.4"/>
    </source>
</evidence>
<accession>Q7PTB0</accession>
<organism evidence="23">
    <name type="scientific">Anopheles gambiae</name>
    <name type="common">African malaria mosquito</name>
    <dbReference type="NCBI Taxonomy" id="7165"/>
    <lineage>
        <taxon>Eukaryota</taxon>
        <taxon>Metazoa</taxon>
        <taxon>Ecdysozoa</taxon>
        <taxon>Arthropoda</taxon>
        <taxon>Hexapoda</taxon>
        <taxon>Insecta</taxon>
        <taxon>Pterygota</taxon>
        <taxon>Neoptera</taxon>
        <taxon>Endopterygota</taxon>
        <taxon>Diptera</taxon>
        <taxon>Nematocera</taxon>
        <taxon>Culicoidea</taxon>
        <taxon>Culicidae</taxon>
        <taxon>Anophelinae</taxon>
        <taxon>Anopheles</taxon>
    </lineage>
</organism>
<evidence type="ECO:0000256" key="15">
    <source>
        <dbReference type="ARBA" id="ARBA00023136"/>
    </source>
</evidence>
<dbReference type="PhylomeDB" id="Q7PTB0"/>